<dbReference type="Gene3D" id="3.10.450.50">
    <property type="match status" value="1"/>
</dbReference>
<dbReference type="InterPro" id="IPR013249">
    <property type="entry name" value="RNA_pol_sigma70_r4_t2"/>
</dbReference>
<dbReference type="Gene3D" id="1.10.10.10">
    <property type="entry name" value="Winged helix-like DNA-binding domain superfamily/Winged helix DNA-binding domain"/>
    <property type="match status" value="1"/>
</dbReference>
<dbReference type="GO" id="GO:0006352">
    <property type="term" value="P:DNA-templated transcription initiation"/>
    <property type="evidence" value="ECO:0007669"/>
    <property type="project" value="InterPro"/>
</dbReference>
<dbReference type="InterPro" id="IPR014284">
    <property type="entry name" value="RNA_pol_sigma-70_dom"/>
</dbReference>
<dbReference type="PANTHER" id="PTHR43133:SF65">
    <property type="entry name" value="ECF RNA POLYMERASE SIGMA FACTOR SIGG"/>
    <property type="match status" value="1"/>
</dbReference>
<dbReference type="InterPro" id="IPR032710">
    <property type="entry name" value="NTF2-like_dom_sf"/>
</dbReference>
<evidence type="ECO:0000256" key="6">
    <source>
        <dbReference type="ARBA" id="ARBA00023163"/>
    </source>
</evidence>
<name>A0A1I0TH93_9NOCA</name>
<dbReference type="InterPro" id="IPR039425">
    <property type="entry name" value="RNA_pol_sigma-70-like"/>
</dbReference>
<keyword evidence="5 7" id="KW-0238">DNA-binding</keyword>
<feature type="domain" description="SnoaL-like" evidence="10">
    <location>
        <begin position="216"/>
        <end position="312"/>
    </location>
</feature>
<dbReference type="EMBL" id="FOJN01000006">
    <property type="protein sequence ID" value="SFA51178.1"/>
    <property type="molecule type" value="Genomic_DNA"/>
</dbReference>
<evidence type="ECO:0000256" key="1">
    <source>
        <dbReference type="ARBA" id="ARBA00010641"/>
    </source>
</evidence>
<dbReference type="SUPFAM" id="SSF88659">
    <property type="entry name" value="Sigma3 and sigma4 domains of RNA polymerase sigma factors"/>
    <property type="match status" value="1"/>
</dbReference>
<dbReference type="Pfam" id="PF12680">
    <property type="entry name" value="SnoaL_2"/>
    <property type="match status" value="1"/>
</dbReference>
<dbReference type="Gene3D" id="1.10.1740.10">
    <property type="match status" value="1"/>
</dbReference>
<keyword evidence="3 7" id="KW-0805">Transcription regulation</keyword>
<dbReference type="GO" id="GO:0003677">
    <property type="term" value="F:DNA binding"/>
    <property type="evidence" value="ECO:0007669"/>
    <property type="project" value="UniProtKB-KW"/>
</dbReference>
<dbReference type="PROSITE" id="PS01063">
    <property type="entry name" value="SIGMA70_ECF"/>
    <property type="match status" value="1"/>
</dbReference>
<proteinExistence type="inferred from homology"/>
<comment type="similarity">
    <text evidence="1 7">Belongs to the sigma-70 factor family. ECF subfamily.</text>
</comment>
<dbReference type="InterPro" id="IPR014305">
    <property type="entry name" value="RNA_pol_sigma-G_actinobac"/>
</dbReference>
<keyword evidence="6 7" id="KW-0804">Transcription</keyword>
<dbReference type="InterPro" id="IPR000838">
    <property type="entry name" value="RNA_pol_sigma70_ECF_CS"/>
</dbReference>
<sequence>MTVMQDGARRAAAPGRADEFMTLAEPHRRELLAHCYRMTGSIHDAEDLVQDTFVRGWKAYGNFKGDSSLRTWLYRIATNTCLTSLEGRSRRPLPSGLGAPSSDPSDELVERHEIAWLEPFPSRDSDDDPATAAVTRDSVRLAFVAALQHLSARQRAVLVLREVLQWKAAEVAELLGTSTAAVNSLLQRARGQIEQIMPSEDDVDEPESPETRELLQRYVEGFETYDIDGIVKLFAAEAVWEMPPFTGWYRGPTDIGGLISTKCPATGPESMRMVETVANGQPAFGLYMLGEDGVHRAFQLHVLEIVDGQVAHVTCFFDLDLFERFGLPATYPG</sequence>
<feature type="domain" description="RNA polymerase sigma-70 region 2" evidence="8">
    <location>
        <begin position="23"/>
        <end position="90"/>
    </location>
</feature>
<feature type="domain" description="RNA polymerase sigma factor 70 region 4 type 2" evidence="9">
    <location>
        <begin position="141"/>
        <end position="191"/>
    </location>
</feature>
<dbReference type="GO" id="GO:0006950">
    <property type="term" value="P:response to stress"/>
    <property type="evidence" value="ECO:0007669"/>
    <property type="project" value="UniProtKB-ARBA"/>
</dbReference>
<dbReference type="InterPro" id="IPR013324">
    <property type="entry name" value="RNA_pol_sigma_r3/r4-like"/>
</dbReference>
<evidence type="ECO:0000313" key="12">
    <source>
        <dbReference type="Proteomes" id="UP000182054"/>
    </source>
</evidence>
<evidence type="ECO:0000259" key="8">
    <source>
        <dbReference type="Pfam" id="PF04542"/>
    </source>
</evidence>
<dbReference type="CDD" id="cd06171">
    <property type="entry name" value="Sigma70_r4"/>
    <property type="match status" value="1"/>
</dbReference>
<dbReference type="PANTHER" id="PTHR43133">
    <property type="entry name" value="RNA POLYMERASE ECF-TYPE SIGMA FACTO"/>
    <property type="match status" value="1"/>
</dbReference>
<dbReference type="SUPFAM" id="SSF54427">
    <property type="entry name" value="NTF2-like"/>
    <property type="match status" value="1"/>
</dbReference>
<dbReference type="NCBIfam" id="TIGR02960">
    <property type="entry name" value="SigX5"/>
    <property type="match status" value="1"/>
</dbReference>
<dbReference type="Pfam" id="PF08281">
    <property type="entry name" value="Sigma70_r4_2"/>
    <property type="match status" value="1"/>
</dbReference>
<evidence type="ECO:0000313" key="11">
    <source>
        <dbReference type="EMBL" id="SFA51178.1"/>
    </source>
</evidence>
<evidence type="ECO:0000256" key="3">
    <source>
        <dbReference type="ARBA" id="ARBA00023015"/>
    </source>
</evidence>
<evidence type="ECO:0000256" key="7">
    <source>
        <dbReference type="RuleBase" id="RU000716"/>
    </source>
</evidence>
<dbReference type="InterPro" id="IPR036388">
    <property type="entry name" value="WH-like_DNA-bd_sf"/>
</dbReference>
<dbReference type="InterPro" id="IPR013325">
    <property type="entry name" value="RNA_pol_sigma_r2"/>
</dbReference>
<dbReference type="SUPFAM" id="SSF88946">
    <property type="entry name" value="Sigma2 domain of RNA polymerase sigma factors"/>
    <property type="match status" value="1"/>
</dbReference>
<evidence type="ECO:0000259" key="9">
    <source>
        <dbReference type="Pfam" id="PF08281"/>
    </source>
</evidence>
<organism evidence="11 12">
    <name type="scientific">Rhodococcoides kroppenstedtii</name>
    <dbReference type="NCBI Taxonomy" id="293050"/>
    <lineage>
        <taxon>Bacteria</taxon>
        <taxon>Bacillati</taxon>
        <taxon>Actinomycetota</taxon>
        <taxon>Actinomycetes</taxon>
        <taxon>Mycobacteriales</taxon>
        <taxon>Nocardiaceae</taxon>
        <taxon>Rhodococcoides</taxon>
    </lineage>
</organism>
<evidence type="ECO:0000259" key="10">
    <source>
        <dbReference type="Pfam" id="PF12680"/>
    </source>
</evidence>
<dbReference type="GO" id="GO:0016987">
    <property type="term" value="F:sigma factor activity"/>
    <property type="evidence" value="ECO:0007669"/>
    <property type="project" value="UniProtKB-KW"/>
</dbReference>
<dbReference type="InterPro" id="IPR037401">
    <property type="entry name" value="SnoaL-like"/>
</dbReference>
<protein>
    <recommendedName>
        <fullName evidence="7">RNA polymerase sigma factor</fullName>
    </recommendedName>
</protein>
<dbReference type="NCBIfam" id="NF006089">
    <property type="entry name" value="PRK08241.1"/>
    <property type="match status" value="1"/>
</dbReference>
<dbReference type="NCBIfam" id="TIGR02937">
    <property type="entry name" value="sigma70-ECF"/>
    <property type="match status" value="1"/>
</dbReference>
<evidence type="ECO:0000256" key="2">
    <source>
        <dbReference type="ARBA" id="ARBA00011344"/>
    </source>
</evidence>
<dbReference type="Pfam" id="PF04542">
    <property type="entry name" value="Sigma70_r2"/>
    <property type="match status" value="1"/>
</dbReference>
<reference evidence="11 12" key="1">
    <citation type="submission" date="2016-10" db="EMBL/GenBank/DDBJ databases">
        <authorList>
            <person name="de Groot N.N."/>
        </authorList>
    </citation>
    <scope>NUCLEOTIDE SEQUENCE [LARGE SCALE GENOMIC DNA]</scope>
    <source>
        <strain evidence="11 12">DSM 44908</strain>
    </source>
</reference>
<dbReference type="Proteomes" id="UP000182054">
    <property type="component" value="Unassembled WGS sequence"/>
</dbReference>
<comment type="subunit">
    <text evidence="2">Interacts transiently with the RNA polymerase catalytic core formed by RpoA, RpoB, RpoC and RpoZ (2 alpha, 1 beta, 1 beta' and 1 omega subunit) to form the RNA polymerase holoenzyme that can initiate transcription.</text>
</comment>
<evidence type="ECO:0000256" key="4">
    <source>
        <dbReference type="ARBA" id="ARBA00023082"/>
    </source>
</evidence>
<dbReference type="AlphaFoldDB" id="A0A1I0TH93"/>
<keyword evidence="4 7" id="KW-0731">Sigma factor</keyword>
<dbReference type="InterPro" id="IPR007627">
    <property type="entry name" value="RNA_pol_sigma70_r2"/>
</dbReference>
<gene>
    <name evidence="11" type="ORF">SAMN05444374_106198</name>
</gene>
<evidence type="ECO:0000256" key="5">
    <source>
        <dbReference type="ARBA" id="ARBA00023125"/>
    </source>
</evidence>
<accession>A0A1I0TH93</accession>